<dbReference type="Gene3D" id="1.20.120.530">
    <property type="entry name" value="GntR ligand-binding domain-like"/>
    <property type="match status" value="1"/>
</dbReference>
<dbReference type="AlphaFoldDB" id="A0A516KJ53"/>
<evidence type="ECO:0000313" key="6">
    <source>
        <dbReference type="Proteomes" id="UP000315215"/>
    </source>
</evidence>
<keyword evidence="2" id="KW-0238">DNA-binding</keyword>
<sequence>MEGEVEEISTTETKRINGSTRDFVYETIKEKIINWELEPGTKISEKDIADQLKVSRTPVREAFLKLAQEELLGVFPQSGTIVSQIDLALVEEGRFVRQKIEKAIIEEFCLTCDKEQLFQLESNLTMQGLCLEKGSHHHLFELDEEFHRIMFEGCNKLRTWRMIRQMNSHFDRLRVLRLASNSDWDGVVSQHQKIFEHISNKDVEAAIKEISDHLDLVNYEKDEIRSRYPGYFK</sequence>
<dbReference type="Gene3D" id="1.10.10.10">
    <property type="entry name" value="Winged helix-like DNA-binding domain superfamily/Winged helix DNA-binding domain"/>
    <property type="match status" value="1"/>
</dbReference>
<evidence type="ECO:0000256" key="2">
    <source>
        <dbReference type="ARBA" id="ARBA00023125"/>
    </source>
</evidence>
<organism evidence="5 6">
    <name type="scientific">Radiobacillus deserti</name>
    <dbReference type="NCBI Taxonomy" id="2594883"/>
    <lineage>
        <taxon>Bacteria</taxon>
        <taxon>Bacillati</taxon>
        <taxon>Bacillota</taxon>
        <taxon>Bacilli</taxon>
        <taxon>Bacillales</taxon>
        <taxon>Bacillaceae</taxon>
        <taxon>Radiobacillus</taxon>
    </lineage>
</organism>
<evidence type="ECO:0000256" key="1">
    <source>
        <dbReference type="ARBA" id="ARBA00023015"/>
    </source>
</evidence>
<dbReference type="CDD" id="cd07377">
    <property type="entry name" value="WHTH_GntR"/>
    <property type="match status" value="1"/>
</dbReference>
<feature type="domain" description="HTH gntR-type" evidence="4">
    <location>
        <begin position="18"/>
        <end position="85"/>
    </location>
</feature>
<protein>
    <submittedName>
        <fullName evidence="5">GntR family transcriptional regulator</fullName>
    </submittedName>
</protein>
<accession>A0A516KJ53</accession>
<keyword evidence="3" id="KW-0804">Transcription</keyword>
<evidence type="ECO:0000256" key="3">
    <source>
        <dbReference type="ARBA" id="ARBA00023163"/>
    </source>
</evidence>
<dbReference type="InterPro" id="IPR011711">
    <property type="entry name" value="GntR_C"/>
</dbReference>
<reference evidence="5 6" key="1">
    <citation type="submission" date="2019-07" db="EMBL/GenBank/DDBJ databases">
        <authorList>
            <person name="Li J."/>
        </authorList>
    </citation>
    <scope>NUCLEOTIDE SEQUENCE [LARGE SCALE GENOMIC DNA]</scope>
    <source>
        <strain evidence="5 6">TKL69</strain>
    </source>
</reference>
<name>A0A516KJ53_9BACI</name>
<dbReference type="Pfam" id="PF00392">
    <property type="entry name" value="GntR"/>
    <property type="match status" value="1"/>
</dbReference>
<proteinExistence type="predicted"/>
<dbReference type="SUPFAM" id="SSF48008">
    <property type="entry name" value="GntR ligand-binding domain-like"/>
    <property type="match status" value="1"/>
</dbReference>
<dbReference type="SUPFAM" id="SSF46785">
    <property type="entry name" value="Winged helix' DNA-binding domain"/>
    <property type="match status" value="1"/>
</dbReference>
<evidence type="ECO:0000259" key="4">
    <source>
        <dbReference type="PROSITE" id="PS50949"/>
    </source>
</evidence>
<dbReference type="SMART" id="SM00895">
    <property type="entry name" value="FCD"/>
    <property type="match status" value="1"/>
</dbReference>
<gene>
    <name evidence="5" type="ORF">FN924_15290</name>
</gene>
<keyword evidence="1" id="KW-0805">Transcription regulation</keyword>
<dbReference type="Pfam" id="PF07729">
    <property type="entry name" value="FCD"/>
    <property type="match status" value="1"/>
</dbReference>
<dbReference type="GO" id="GO:0003677">
    <property type="term" value="F:DNA binding"/>
    <property type="evidence" value="ECO:0007669"/>
    <property type="project" value="UniProtKB-KW"/>
</dbReference>
<dbReference type="EMBL" id="CP041666">
    <property type="protein sequence ID" value="QDP41425.1"/>
    <property type="molecule type" value="Genomic_DNA"/>
</dbReference>
<keyword evidence="6" id="KW-1185">Reference proteome</keyword>
<dbReference type="GO" id="GO:0003700">
    <property type="term" value="F:DNA-binding transcription factor activity"/>
    <property type="evidence" value="ECO:0007669"/>
    <property type="project" value="InterPro"/>
</dbReference>
<dbReference type="PANTHER" id="PTHR43537">
    <property type="entry name" value="TRANSCRIPTIONAL REGULATOR, GNTR FAMILY"/>
    <property type="match status" value="1"/>
</dbReference>
<dbReference type="PANTHER" id="PTHR43537:SF6">
    <property type="entry name" value="HTH-TYPE TRANSCRIPTIONAL REPRESSOR RSPR"/>
    <property type="match status" value="1"/>
</dbReference>
<dbReference type="InterPro" id="IPR008920">
    <property type="entry name" value="TF_FadR/GntR_C"/>
</dbReference>
<evidence type="ECO:0000313" key="5">
    <source>
        <dbReference type="EMBL" id="QDP41425.1"/>
    </source>
</evidence>
<dbReference type="InterPro" id="IPR000524">
    <property type="entry name" value="Tscrpt_reg_HTH_GntR"/>
</dbReference>
<dbReference type="KEGG" id="aqt:FN924_15290"/>
<dbReference type="PROSITE" id="PS50949">
    <property type="entry name" value="HTH_GNTR"/>
    <property type="match status" value="1"/>
</dbReference>
<dbReference type="SMART" id="SM00345">
    <property type="entry name" value="HTH_GNTR"/>
    <property type="match status" value="1"/>
</dbReference>
<dbReference type="OrthoDB" id="574518at2"/>
<dbReference type="InterPro" id="IPR036390">
    <property type="entry name" value="WH_DNA-bd_sf"/>
</dbReference>
<dbReference type="Proteomes" id="UP000315215">
    <property type="component" value="Chromosome"/>
</dbReference>
<dbReference type="InterPro" id="IPR036388">
    <property type="entry name" value="WH-like_DNA-bd_sf"/>
</dbReference>